<keyword evidence="3 7" id="KW-0808">Transferase</keyword>
<evidence type="ECO:0000256" key="4">
    <source>
        <dbReference type="ARBA" id="ARBA00022692"/>
    </source>
</evidence>
<dbReference type="GO" id="GO:0042158">
    <property type="term" value="P:lipoprotein biosynthetic process"/>
    <property type="evidence" value="ECO:0007669"/>
    <property type="project" value="UniProtKB-UniRule"/>
</dbReference>
<feature type="compositionally biased region" description="Low complexity" evidence="8">
    <location>
        <begin position="348"/>
        <end position="361"/>
    </location>
</feature>
<dbReference type="Pfam" id="PF01790">
    <property type="entry name" value="LGT"/>
    <property type="match status" value="1"/>
</dbReference>
<feature type="transmembrane region" description="Helical" evidence="7">
    <location>
        <begin position="188"/>
        <end position="206"/>
    </location>
</feature>
<dbReference type="PANTHER" id="PTHR30589">
    <property type="entry name" value="PROLIPOPROTEIN DIACYLGLYCERYL TRANSFERASE"/>
    <property type="match status" value="1"/>
</dbReference>
<dbReference type="HAMAP" id="MF_01147">
    <property type="entry name" value="Lgt"/>
    <property type="match status" value="1"/>
</dbReference>
<comment type="pathway">
    <text evidence="7">Protein modification; lipoprotein biosynthesis (diacylglyceryl transfer).</text>
</comment>
<feature type="transmembrane region" description="Helical" evidence="7">
    <location>
        <begin position="128"/>
        <end position="147"/>
    </location>
</feature>
<gene>
    <name evidence="7" type="primary">lgt</name>
    <name evidence="9" type="ORF">AVDCRST_MAG20-1835</name>
</gene>
<evidence type="ECO:0000256" key="8">
    <source>
        <dbReference type="SAM" id="MobiDB-lite"/>
    </source>
</evidence>
<name>A0A6J4I5L7_9ACTN</name>
<comment type="similarity">
    <text evidence="1 7">Belongs to the Lgt family.</text>
</comment>
<keyword evidence="5 7" id="KW-1133">Transmembrane helix</keyword>
<feature type="transmembrane region" description="Helical" evidence="7">
    <location>
        <begin position="26"/>
        <end position="44"/>
    </location>
</feature>
<keyword evidence="4 7" id="KW-0812">Transmembrane</keyword>
<accession>A0A6J4I5L7</accession>
<evidence type="ECO:0000313" key="9">
    <source>
        <dbReference type="EMBL" id="CAA9242896.1"/>
    </source>
</evidence>
<comment type="function">
    <text evidence="7">Catalyzes the transfer of the diacylglyceryl group from phosphatidylglycerol to the sulfhydryl group of the N-terminal cysteine of a prolipoprotein, the first step in the formation of mature lipoproteins.</text>
</comment>
<protein>
    <recommendedName>
        <fullName evidence="7">Phosphatidylglycerol--prolipoprotein diacylglyceryl transferase</fullName>
        <ecNumber evidence="7">2.5.1.145</ecNumber>
    </recommendedName>
</protein>
<evidence type="ECO:0000256" key="1">
    <source>
        <dbReference type="ARBA" id="ARBA00007150"/>
    </source>
</evidence>
<evidence type="ECO:0000256" key="3">
    <source>
        <dbReference type="ARBA" id="ARBA00022679"/>
    </source>
</evidence>
<dbReference type="AlphaFoldDB" id="A0A6J4I5L7"/>
<dbReference type="GO" id="GO:0005886">
    <property type="term" value="C:plasma membrane"/>
    <property type="evidence" value="ECO:0007669"/>
    <property type="project" value="UniProtKB-SubCell"/>
</dbReference>
<comment type="subcellular location">
    <subcellularLocation>
        <location evidence="7">Cell membrane</location>
        <topology evidence="7">Multi-pass membrane protein</topology>
    </subcellularLocation>
</comment>
<evidence type="ECO:0000256" key="2">
    <source>
        <dbReference type="ARBA" id="ARBA00022475"/>
    </source>
</evidence>
<feature type="region of interest" description="Disordered" evidence="8">
    <location>
        <begin position="272"/>
        <end position="361"/>
    </location>
</feature>
<feature type="transmembrane region" description="Helical" evidence="7">
    <location>
        <begin position="213"/>
        <end position="230"/>
    </location>
</feature>
<keyword evidence="2 7" id="KW-1003">Cell membrane</keyword>
<evidence type="ECO:0000256" key="5">
    <source>
        <dbReference type="ARBA" id="ARBA00022989"/>
    </source>
</evidence>
<comment type="catalytic activity">
    <reaction evidence="7">
        <text>L-cysteinyl-[prolipoprotein] + a 1,2-diacyl-sn-glycero-3-phospho-(1'-sn-glycerol) = an S-1,2-diacyl-sn-glyceryl-L-cysteinyl-[prolipoprotein] + sn-glycerol 1-phosphate + H(+)</text>
        <dbReference type="Rhea" id="RHEA:56712"/>
        <dbReference type="Rhea" id="RHEA-COMP:14679"/>
        <dbReference type="Rhea" id="RHEA-COMP:14680"/>
        <dbReference type="ChEBI" id="CHEBI:15378"/>
        <dbReference type="ChEBI" id="CHEBI:29950"/>
        <dbReference type="ChEBI" id="CHEBI:57685"/>
        <dbReference type="ChEBI" id="CHEBI:64716"/>
        <dbReference type="ChEBI" id="CHEBI:140658"/>
        <dbReference type="EC" id="2.5.1.145"/>
    </reaction>
</comment>
<sequence length="361" mass="37299">MPPVLAAIPYTTFPAIELGPVTLRTFGIMVAIGVVVGISVAARLGEQVGRPADDTINLGVKLVVAGVVGARITWVLTHLDQIESPIDLIAVWEGGLQFSGGFIGAVLLGLPVFLRWDRLTRWGMLDRCMLGLALGLAIGRIGCYSVGEHLGGLTSFPLATRYDGGPTREGGGGTGRLLQVGDVIHNTSLYEMLHVFVLSAVLWWLIRRRSTPGTAIGVFLVWIGIGRFATDFLRIYDDTVAGLTGAQLMCLVLVPVGLWALLRVRPRLAGEVAAAEDPQTPGDAPGGGDGLGDDVADDVVPGHPSPGHGAQAGTAPERSADEVRPPTGAQATGRPGAGGHPADGVDRSSPAPGTAAGASGE</sequence>
<proteinExistence type="inferred from homology"/>
<feature type="transmembrane region" description="Helical" evidence="7">
    <location>
        <begin position="242"/>
        <end position="262"/>
    </location>
</feature>
<feature type="transmembrane region" description="Helical" evidence="7">
    <location>
        <begin position="96"/>
        <end position="116"/>
    </location>
</feature>
<organism evidence="9">
    <name type="scientific">uncultured Acidimicrobiales bacterium</name>
    <dbReference type="NCBI Taxonomy" id="310071"/>
    <lineage>
        <taxon>Bacteria</taxon>
        <taxon>Bacillati</taxon>
        <taxon>Actinomycetota</taxon>
        <taxon>Acidimicrobiia</taxon>
        <taxon>Acidimicrobiales</taxon>
        <taxon>environmental samples</taxon>
    </lineage>
</organism>
<reference evidence="9" key="1">
    <citation type="submission" date="2020-02" db="EMBL/GenBank/DDBJ databases">
        <authorList>
            <person name="Meier V. D."/>
        </authorList>
    </citation>
    <scope>NUCLEOTIDE SEQUENCE</scope>
    <source>
        <strain evidence="9">AVDCRST_MAG20</strain>
    </source>
</reference>
<evidence type="ECO:0000256" key="7">
    <source>
        <dbReference type="HAMAP-Rule" id="MF_01147"/>
    </source>
</evidence>
<feature type="binding site" evidence="7">
    <location>
        <position position="140"/>
    </location>
    <ligand>
        <name>a 1,2-diacyl-sn-glycero-3-phospho-(1'-sn-glycerol)</name>
        <dbReference type="ChEBI" id="CHEBI:64716"/>
    </ligand>
</feature>
<dbReference type="InterPro" id="IPR001640">
    <property type="entry name" value="Lgt"/>
</dbReference>
<feature type="transmembrane region" description="Helical" evidence="7">
    <location>
        <begin position="56"/>
        <end position="76"/>
    </location>
</feature>
<keyword evidence="6 7" id="KW-0472">Membrane</keyword>
<dbReference type="EMBL" id="CADCSY010000082">
    <property type="protein sequence ID" value="CAA9242896.1"/>
    <property type="molecule type" value="Genomic_DNA"/>
</dbReference>
<dbReference type="GO" id="GO:0008961">
    <property type="term" value="F:phosphatidylglycerol-prolipoprotein diacylglyceryl transferase activity"/>
    <property type="evidence" value="ECO:0007669"/>
    <property type="project" value="UniProtKB-UniRule"/>
</dbReference>
<evidence type="ECO:0000256" key="6">
    <source>
        <dbReference type="ARBA" id="ARBA00023136"/>
    </source>
</evidence>
<dbReference type="PANTHER" id="PTHR30589:SF0">
    <property type="entry name" value="PHOSPHATIDYLGLYCEROL--PROLIPOPROTEIN DIACYLGLYCERYL TRANSFERASE"/>
    <property type="match status" value="1"/>
</dbReference>
<dbReference type="EC" id="2.5.1.145" evidence="7"/>
<dbReference type="UniPathway" id="UPA00664"/>